<comment type="caution">
    <text evidence="2">The sequence shown here is derived from an EMBL/GenBank/DDBJ whole genome shotgun (WGS) entry which is preliminary data.</text>
</comment>
<keyword evidence="3" id="KW-1185">Reference proteome</keyword>
<reference evidence="2 3" key="1">
    <citation type="submission" date="2024-05" db="EMBL/GenBank/DDBJ databases">
        <title>Genetic variation in Jamaican populations of the coffee berry borer (Hypothenemus hampei).</title>
        <authorList>
            <person name="Errbii M."/>
            <person name="Myrie A."/>
        </authorList>
    </citation>
    <scope>NUCLEOTIDE SEQUENCE [LARGE SCALE GENOMIC DNA]</scope>
    <source>
        <strain evidence="2">JA-Hopewell-2020-01-JO</strain>
        <tissue evidence="2">Whole body</tissue>
    </source>
</reference>
<proteinExistence type="predicted"/>
<dbReference type="EMBL" id="JBDJPC010000007">
    <property type="protein sequence ID" value="KAL1493886.1"/>
    <property type="molecule type" value="Genomic_DNA"/>
</dbReference>
<feature type="region of interest" description="Disordered" evidence="1">
    <location>
        <begin position="123"/>
        <end position="148"/>
    </location>
</feature>
<dbReference type="AlphaFoldDB" id="A0ABD1EGZ7"/>
<evidence type="ECO:0008006" key="4">
    <source>
        <dbReference type="Google" id="ProtNLM"/>
    </source>
</evidence>
<evidence type="ECO:0000313" key="3">
    <source>
        <dbReference type="Proteomes" id="UP001566132"/>
    </source>
</evidence>
<evidence type="ECO:0000256" key="1">
    <source>
        <dbReference type="SAM" id="MobiDB-lite"/>
    </source>
</evidence>
<sequence length="208" mass="23835">MSSKQIGLERKMQFLTKIRENKDILFGAFSEKLRKQDKIEKWKEMAMVAQSICLLPADKDWTYVRDTIWQNLKKTAMLKIDNAKKTGTGGMGTLTEVDNMVLSIIGKESPVICGLGVAESFEKPQDQSSKGGKRKRVTDKNASTDNESAIKEEKLTLQVEYLKLKNYRTKLEILKLEKELQLPMSEFTKSLPQCNYEIENGRCYQNLL</sequence>
<gene>
    <name evidence="2" type="ORF">ABEB36_009570</name>
</gene>
<evidence type="ECO:0000313" key="2">
    <source>
        <dbReference type="EMBL" id="KAL1493886.1"/>
    </source>
</evidence>
<dbReference type="Proteomes" id="UP001566132">
    <property type="component" value="Unassembled WGS sequence"/>
</dbReference>
<organism evidence="2 3">
    <name type="scientific">Hypothenemus hampei</name>
    <name type="common">Coffee berry borer</name>
    <dbReference type="NCBI Taxonomy" id="57062"/>
    <lineage>
        <taxon>Eukaryota</taxon>
        <taxon>Metazoa</taxon>
        <taxon>Ecdysozoa</taxon>
        <taxon>Arthropoda</taxon>
        <taxon>Hexapoda</taxon>
        <taxon>Insecta</taxon>
        <taxon>Pterygota</taxon>
        <taxon>Neoptera</taxon>
        <taxon>Endopterygota</taxon>
        <taxon>Coleoptera</taxon>
        <taxon>Polyphaga</taxon>
        <taxon>Cucujiformia</taxon>
        <taxon>Curculionidae</taxon>
        <taxon>Scolytinae</taxon>
        <taxon>Hypothenemus</taxon>
    </lineage>
</organism>
<name>A0ABD1EGZ7_HYPHA</name>
<accession>A0ABD1EGZ7</accession>
<protein>
    <recommendedName>
        <fullName evidence="4">Regulatory protein zeste</fullName>
    </recommendedName>
</protein>